<evidence type="ECO:0000313" key="5">
    <source>
        <dbReference type="EMBL" id="SDH07748.1"/>
    </source>
</evidence>
<keyword evidence="3 4" id="KW-0456">Lyase</keyword>
<dbReference type="GO" id="GO:0016836">
    <property type="term" value="F:hydro-lyase activity"/>
    <property type="evidence" value="ECO:0007669"/>
    <property type="project" value="UniProtKB-UniRule"/>
</dbReference>
<dbReference type="PANTHER" id="PTHR37690">
    <property type="entry name" value="CHORISMATE DEHYDRATASE"/>
    <property type="match status" value="1"/>
</dbReference>
<reference evidence="5 6" key="1">
    <citation type="submission" date="2016-10" db="EMBL/GenBank/DDBJ databases">
        <authorList>
            <person name="de Groot N.N."/>
        </authorList>
    </citation>
    <scope>NUCLEOTIDE SEQUENCE [LARGE SCALE GENOMIC DNA]</scope>
    <source>
        <strain evidence="5 6">DSM 21632</strain>
    </source>
</reference>
<dbReference type="Gene3D" id="3.40.190.10">
    <property type="entry name" value="Periplasmic binding protein-like II"/>
    <property type="match status" value="2"/>
</dbReference>
<organism evidence="5 6">
    <name type="scientific">Alteribacillus persepolensis</name>
    <dbReference type="NCBI Taxonomy" id="568899"/>
    <lineage>
        <taxon>Bacteria</taxon>
        <taxon>Bacillati</taxon>
        <taxon>Bacillota</taxon>
        <taxon>Bacilli</taxon>
        <taxon>Bacillales</taxon>
        <taxon>Bacillaceae</taxon>
        <taxon>Alteribacillus</taxon>
    </lineage>
</organism>
<dbReference type="STRING" id="568899.SAMN05192534_101534"/>
<evidence type="ECO:0000256" key="2">
    <source>
        <dbReference type="ARBA" id="ARBA00022428"/>
    </source>
</evidence>
<dbReference type="OrthoDB" id="9810112at2"/>
<keyword evidence="2 4" id="KW-0474">Menaquinone biosynthesis</keyword>
<comment type="pathway">
    <text evidence="1 4">Quinol/quinone metabolism; menaquinone biosynthesis.</text>
</comment>
<proteinExistence type="inferred from homology"/>
<keyword evidence="6" id="KW-1185">Reference proteome</keyword>
<dbReference type="EC" id="4.2.1.151" evidence="4"/>
<name>A0A1G7ZGB3_9BACI</name>
<dbReference type="EMBL" id="FNDK01000001">
    <property type="protein sequence ID" value="SDH07748.1"/>
    <property type="molecule type" value="Genomic_DNA"/>
</dbReference>
<dbReference type="UniPathway" id="UPA00079"/>
<accession>A0A1G7ZGB3</accession>
<sequence>MSIKIGEISYTNILPMFFYIDRDHLQSKGCTFIPKVPAGLNEAMKAGKIDVGGISSFAFGKSHDHYQLMPGLSVSSYGSVGSIFLFSHRPIESLEGADIALTSSSATSVHLLKVMLAEFYNLNSIKYTTMAPNPHEMKNNFDAFLLIGDDAIHASWENPSSMHCYDLGEMWYRHTGLPMTYAVFAVRKQAAKEHPEILKELYKQFLYSKKLTLHRHLKDMTASIQKEHGGSQSFWEAYFKNLHYDFQEKEKESLLYYYQLMYKYGYFQKPVHNIDMWLAGNEVQYLF</sequence>
<gene>
    <name evidence="4" type="primary">mqnA</name>
    <name evidence="5" type="ORF">SAMN05192534_101534</name>
</gene>
<dbReference type="HAMAP" id="MF_00995">
    <property type="entry name" value="MqnA"/>
    <property type="match status" value="1"/>
</dbReference>
<dbReference type="CDD" id="cd13634">
    <property type="entry name" value="PBP2_Sco4506"/>
    <property type="match status" value="1"/>
</dbReference>
<dbReference type="Proteomes" id="UP000199163">
    <property type="component" value="Unassembled WGS sequence"/>
</dbReference>
<dbReference type="GO" id="GO:0009234">
    <property type="term" value="P:menaquinone biosynthetic process"/>
    <property type="evidence" value="ECO:0007669"/>
    <property type="project" value="UniProtKB-UniRule"/>
</dbReference>
<dbReference type="AlphaFoldDB" id="A0A1G7ZGB3"/>
<evidence type="ECO:0000313" key="6">
    <source>
        <dbReference type="Proteomes" id="UP000199163"/>
    </source>
</evidence>
<dbReference type="SUPFAM" id="SSF53850">
    <property type="entry name" value="Periplasmic binding protein-like II"/>
    <property type="match status" value="1"/>
</dbReference>
<evidence type="ECO:0000256" key="1">
    <source>
        <dbReference type="ARBA" id="ARBA00004863"/>
    </source>
</evidence>
<protein>
    <recommendedName>
        <fullName evidence="4">Chorismate dehydratase</fullName>
        <ecNumber evidence="4">4.2.1.151</ecNumber>
    </recommendedName>
    <alternativeName>
        <fullName evidence="4">Menaquinone biosynthetic enzyme MqnA</fullName>
    </alternativeName>
</protein>
<comment type="catalytic activity">
    <reaction evidence="4">
        <text>chorismate = 3-[(1-carboxyvinyl)-oxy]benzoate + H2O</text>
        <dbReference type="Rhea" id="RHEA:40051"/>
        <dbReference type="ChEBI" id="CHEBI:15377"/>
        <dbReference type="ChEBI" id="CHEBI:29748"/>
        <dbReference type="ChEBI" id="CHEBI:76981"/>
        <dbReference type="EC" id="4.2.1.151"/>
    </reaction>
</comment>
<comment type="function">
    <text evidence="4">Catalyzes the dehydration of chorismate into 3-[(1-carboxyvinyl)oxy]benzoate, a step in the biosynthesis of menaquinone (MK, vitamin K2).</text>
</comment>
<evidence type="ECO:0000256" key="3">
    <source>
        <dbReference type="ARBA" id="ARBA00023239"/>
    </source>
</evidence>
<evidence type="ECO:0000256" key="4">
    <source>
        <dbReference type="HAMAP-Rule" id="MF_00995"/>
    </source>
</evidence>
<dbReference type="InterPro" id="IPR030868">
    <property type="entry name" value="MqnA"/>
</dbReference>
<dbReference type="Pfam" id="PF02621">
    <property type="entry name" value="VitK2_biosynth"/>
    <property type="match status" value="1"/>
</dbReference>
<dbReference type="RefSeq" id="WP_091270909.1">
    <property type="nucleotide sequence ID" value="NZ_FNDK01000001.1"/>
</dbReference>
<dbReference type="InterPro" id="IPR003773">
    <property type="entry name" value="Menaquinone_biosynth"/>
</dbReference>
<comment type="similarity">
    <text evidence="4">Belongs to the MqnA/MqnD family. MqnA subfamily.</text>
</comment>
<dbReference type="PANTHER" id="PTHR37690:SF1">
    <property type="entry name" value="CHORISMATE DEHYDRATASE"/>
    <property type="match status" value="1"/>
</dbReference>